<dbReference type="NCBIfam" id="TIGR02757">
    <property type="entry name" value="TIGR02757 family protein"/>
    <property type="match status" value="1"/>
</dbReference>
<dbReference type="EMBL" id="CP129970">
    <property type="protein sequence ID" value="WMN06186.1"/>
    <property type="molecule type" value="Genomic_DNA"/>
</dbReference>
<reference evidence="1" key="1">
    <citation type="submission" date="2023-08" db="EMBL/GenBank/DDBJ databases">
        <title>Comparative genomics and taxonomic characterization of three novel marine species of genus Marivirga.</title>
        <authorList>
            <person name="Muhammad N."/>
            <person name="Kim S.-G."/>
        </authorList>
    </citation>
    <scope>NUCLEOTIDE SEQUENCE [LARGE SCALE GENOMIC DNA]</scope>
    <source>
        <strain evidence="1">ABR2-2</strain>
    </source>
</reference>
<organism evidence="1 2">
    <name type="scientific">Marivirga arenosa</name>
    <dbReference type="NCBI Taxonomy" id="3059076"/>
    <lineage>
        <taxon>Bacteria</taxon>
        <taxon>Pseudomonadati</taxon>
        <taxon>Bacteroidota</taxon>
        <taxon>Cytophagia</taxon>
        <taxon>Cytophagales</taxon>
        <taxon>Marivirgaceae</taxon>
        <taxon>Marivirga</taxon>
    </lineage>
</organism>
<accession>A0AA51R826</accession>
<evidence type="ECO:0000313" key="2">
    <source>
        <dbReference type="Proteomes" id="UP001244443"/>
    </source>
</evidence>
<proteinExistence type="predicted"/>
<dbReference type="Pfam" id="PF09674">
    <property type="entry name" value="DUF2400"/>
    <property type="match status" value="1"/>
</dbReference>
<dbReference type="RefSeq" id="WP_308355924.1">
    <property type="nucleotide sequence ID" value="NZ_CP129970.2"/>
</dbReference>
<evidence type="ECO:0000313" key="1">
    <source>
        <dbReference type="EMBL" id="WMN06186.1"/>
    </source>
</evidence>
<dbReference type="InterPro" id="IPR014127">
    <property type="entry name" value="CHP02757"/>
</dbReference>
<dbReference type="Proteomes" id="UP001244443">
    <property type="component" value="Chromosome"/>
</dbReference>
<dbReference type="AlphaFoldDB" id="A0AA51R826"/>
<name>A0AA51R826_9BACT</name>
<keyword evidence="2" id="KW-1185">Reference proteome</keyword>
<sequence>MNNIEEVKSLLDEKYDLYNRPDFIVDDPISIPHLFTKKQDIEIAGFFAAILAWGQRITIINKCKELMEMMGNAPHDFILNHSDSDLEDLMKFKHRTFNDIDTLYFIHFFRTFYQNHESLEEAFLLGNKSEDDFMRTSLIAFHHYFFSSDVAPNRTRKHIATPERKSACKRINMYLRWMVRNDQRGVDFGIWNKIQTSDLICPCDLHVDRVARKLGLIQRKQTDWQTAQELTDALKEFDANDPVKYDFALFGLGIMEGFGK</sequence>
<gene>
    <name evidence="1" type="ORF">QYS48_26755</name>
</gene>
<protein>
    <submittedName>
        <fullName evidence="1">TIGR02757 family protein</fullName>
    </submittedName>
</protein>